<gene>
    <name evidence="1" type="ORF">KX928_03090</name>
</gene>
<name>A0A9X1FSG7_9RHOB</name>
<dbReference type="Proteomes" id="UP001138661">
    <property type="component" value="Unassembled WGS sequence"/>
</dbReference>
<accession>A0A9X1FSG7</accession>
<keyword evidence="2" id="KW-1185">Reference proteome</keyword>
<comment type="caution">
    <text evidence="1">The sequence shown here is derived from an EMBL/GenBank/DDBJ whole genome shotgun (WGS) entry which is preliminary data.</text>
</comment>
<organism evidence="1 2">
    <name type="scientific">Roseobacter insulae</name>
    <dbReference type="NCBI Taxonomy" id="2859783"/>
    <lineage>
        <taxon>Bacteria</taxon>
        <taxon>Pseudomonadati</taxon>
        <taxon>Pseudomonadota</taxon>
        <taxon>Alphaproteobacteria</taxon>
        <taxon>Rhodobacterales</taxon>
        <taxon>Roseobacteraceae</taxon>
        <taxon>Roseobacter</taxon>
    </lineage>
</organism>
<dbReference type="RefSeq" id="WP_219498785.1">
    <property type="nucleotide sequence ID" value="NZ_JAHXDN010000001.1"/>
</dbReference>
<protein>
    <recommendedName>
        <fullName evidence="3">Translocase</fullName>
    </recommendedName>
</protein>
<dbReference type="AlphaFoldDB" id="A0A9X1FSG7"/>
<dbReference type="EMBL" id="JAHXDN010000001">
    <property type="protein sequence ID" value="MBW4706766.1"/>
    <property type="molecule type" value="Genomic_DNA"/>
</dbReference>
<evidence type="ECO:0000313" key="2">
    <source>
        <dbReference type="Proteomes" id="UP001138661"/>
    </source>
</evidence>
<sequence length="342" mass="35600">MSHKTEIMTAVGTLACAVGIGFVMQSGEVAELRYGSATTSVENIKAQSALSLERAAPADLEIANDEPVLDVSGITLTSAEVAAPQILPSRQEPVDIATALISSLEKPAAPETHPQLVCPVKMTVEPHAAAMVKLSLTAPCMQNERVTVSHNGLQFTETTSDTGGLDVAVPAMSERAEFSVAFANGHSVDAIAQVPGVALYDRVAVQWQGADTVQIHAREFGASYGDAGHVWAGAARDVSAVVDGRGGFLTRHGDSSADDGLMIEVYTYPSELTAAQNALELSVETEVTNKNCGREVEAKALKLVAGAVLPIKALSLAVPGCDAIGDFLVLNNPLQDLTVASN</sequence>
<evidence type="ECO:0000313" key="1">
    <source>
        <dbReference type="EMBL" id="MBW4706766.1"/>
    </source>
</evidence>
<reference evidence="1" key="1">
    <citation type="submission" date="2021-07" db="EMBL/GenBank/DDBJ databases">
        <title>Roseobacter insulae sp. nov., isolated from a tidal flat.</title>
        <authorList>
            <person name="Park S."/>
            <person name="Yoon J.-H."/>
        </authorList>
    </citation>
    <scope>NUCLEOTIDE SEQUENCE</scope>
    <source>
        <strain evidence="1">YSTF-M11</strain>
    </source>
</reference>
<evidence type="ECO:0008006" key="3">
    <source>
        <dbReference type="Google" id="ProtNLM"/>
    </source>
</evidence>
<proteinExistence type="predicted"/>